<sequence>MKMFLISDNLSTLTGMRLAGVEGVVVHEREQIRQALDTAVQDEEIAIILITEKLGKQFSKLIDDIRVDHQRPLLVEIPDRYGTGRRPDFITAYVNEAIGVKL</sequence>
<evidence type="ECO:0000256" key="3">
    <source>
        <dbReference type="ARBA" id="ARBA00023065"/>
    </source>
</evidence>
<evidence type="ECO:0000256" key="1">
    <source>
        <dbReference type="ARBA" id="ARBA00010148"/>
    </source>
</evidence>
<comment type="similarity">
    <text evidence="1">Belongs to the V-ATPase F subunit family.</text>
</comment>
<keyword evidence="5" id="KW-1185">Reference proteome</keyword>
<evidence type="ECO:0000256" key="2">
    <source>
        <dbReference type="ARBA" id="ARBA00022448"/>
    </source>
</evidence>
<comment type="caution">
    <text evidence="4">The sequence shown here is derived from an EMBL/GenBank/DDBJ whole genome shotgun (WGS) entry which is preliminary data.</text>
</comment>
<dbReference type="SUPFAM" id="SSF159468">
    <property type="entry name" value="AtpF-like"/>
    <property type="match status" value="1"/>
</dbReference>
<accession>A0ABP7V0X6</accession>
<dbReference type="InterPro" id="IPR008218">
    <property type="entry name" value="ATPase_V1-cplx_f_g_su"/>
</dbReference>
<keyword evidence="2" id="KW-0813">Transport</keyword>
<keyword evidence="3" id="KW-0406">Ion transport</keyword>
<dbReference type="EMBL" id="BAABDL010000002">
    <property type="protein sequence ID" value="GAA4056764.1"/>
    <property type="molecule type" value="Genomic_DNA"/>
</dbReference>
<reference evidence="5" key="1">
    <citation type="journal article" date="2019" name="Int. J. Syst. Evol. Microbiol.">
        <title>The Global Catalogue of Microorganisms (GCM) 10K type strain sequencing project: providing services to taxonomists for standard genome sequencing and annotation.</title>
        <authorList>
            <consortium name="The Broad Institute Genomics Platform"/>
            <consortium name="The Broad Institute Genome Sequencing Center for Infectious Disease"/>
            <person name="Wu L."/>
            <person name="Ma J."/>
        </authorList>
    </citation>
    <scope>NUCLEOTIDE SEQUENCE [LARGE SCALE GENOMIC DNA]</scope>
    <source>
        <strain evidence="5">JCM 17250</strain>
    </source>
</reference>
<proteinExistence type="inferred from homology"/>
<name>A0ABP7V0X6_9BACI</name>
<gene>
    <name evidence="4" type="ORF">GCM10022410_00220</name>
</gene>
<dbReference type="RefSeq" id="WP_344909203.1">
    <property type="nucleotide sequence ID" value="NZ_BAABDL010000002.1"/>
</dbReference>
<dbReference type="Proteomes" id="UP001501734">
    <property type="component" value="Unassembled WGS sequence"/>
</dbReference>
<dbReference type="Gene3D" id="3.40.50.10580">
    <property type="entry name" value="ATPase, V1 complex, subunit F"/>
    <property type="match status" value="1"/>
</dbReference>
<evidence type="ECO:0000313" key="4">
    <source>
        <dbReference type="EMBL" id="GAA4056764.1"/>
    </source>
</evidence>
<dbReference type="Pfam" id="PF01990">
    <property type="entry name" value="ATP-synt_F"/>
    <property type="match status" value="1"/>
</dbReference>
<dbReference type="InterPro" id="IPR036906">
    <property type="entry name" value="ATPase_V1_fsu_sf"/>
</dbReference>
<organism evidence="4 5">
    <name type="scientific">Amphibacillus indicireducens</name>
    <dbReference type="NCBI Taxonomy" id="1076330"/>
    <lineage>
        <taxon>Bacteria</taxon>
        <taxon>Bacillati</taxon>
        <taxon>Bacillota</taxon>
        <taxon>Bacilli</taxon>
        <taxon>Bacillales</taxon>
        <taxon>Bacillaceae</taxon>
        <taxon>Amphibacillus</taxon>
    </lineage>
</organism>
<evidence type="ECO:0000313" key="5">
    <source>
        <dbReference type="Proteomes" id="UP001501734"/>
    </source>
</evidence>
<protein>
    <submittedName>
        <fullName evidence="4">V-type ATP synthase subunit F</fullName>
    </submittedName>
</protein>